<dbReference type="AlphaFoldDB" id="A0A1B7LHM2"/>
<dbReference type="OrthoDB" id="2989236at2"/>
<gene>
    <name evidence="1" type="ORF">A6M21_04630</name>
</gene>
<evidence type="ECO:0000313" key="2">
    <source>
        <dbReference type="Proteomes" id="UP000078532"/>
    </source>
</evidence>
<name>A0A1B7LHM2_9FIRM</name>
<dbReference type="NCBIfam" id="TIGR02856">
    <property type="entry name" value="spore_yqfC"/>
    <property type="match status" value="1"/>
</dbReference>
<dbReference type="InterPro" id="IPR022476">
    <property type="entry name" value="Spore_YabP/YqfC"/>
</dbReference>
<dbReference type="Pfam" id="PF07873">
    <property type="entry name" value="YabP"/>
    <property type="match status" value="1"/>
</dbReference>
<accession>A0A1B7LHM2</accession>
<reference evidence="1 2" key="1">
    <citation type="submission" date="2016-04" db="EMBL/GenBank/DDBJ databases">
        <authorList>
            <person name="Evans L.H."/>
            <person name="Alamgir A."/>
            <person name="Owens N."/>
            <person name="Weber N.D."/>
            <person name="Virtaneva K."/>
            <person name="Barbian K."/>
            <person name="Babar A."/>
            <person name="Rosenke K."/>
        </authorList>
    </citation>
    <scope>NUCLEOTIDE SEQUENCE [LARGE SCALE GENOMIC DNA]</scope>
    <source>
        <strain evidence="1 2">LMa1</strain>
    </source>
</reference>
<dbReference type="EMBL" id="LYVF01000047">
    <property type="protein sequence ID" value="OAT85785.1"/>
    <property type="molecule type" value="Genomic_DNA"/>
</dbReference>
<evidence type="ECO:0000313" key="1">
    <source>
        <dbReference type="EMBL" id="OAT85785.1"/>
    </source>
</evidence>
<dbReference type="STRING" id="1838280.A6M21_04630"/>
<sequence length="90" mass="10227">MAWRELKKRLSEFLEIPGDVMLDLPRIVMVGNLQIFIENHHGILEYTPELVRINVSGGELQINGSGLILRNILPDEICVEGEVKTVTFVR</sequence>
<dbReference type="RefSeq" id="WP_066666525.1">
    <property type="nucleotide sequence ID" value="NZ_LYVF01000047.1"/>
</dbReference>
<proteinExistence type="predicted"/>
<dbReference type="InterPro" id="IPR022477">
    <property type="entry name" value="Spore_YqfC"/>
</dbReference>
<keyword evidence="2" id="KW-1185">Reference proteome</keyword>
<dbReference type="Proteomes" id="UP000078532">
    <property type="component" value="Unassembled WGS sequence"/>
</dbReference>
<protein>
    <submittedName>
        <fullName evidence="1">Sporulation protein YqfC</fullName>
    </submittedName>
</protein>
<organism evidence="1 2">
    <name type="scientific">Desulfotomaculum copahuensis</name>
    <dbReference type="NCBI Taxonomy" id="1838280"/>
    <lineage>
        <taxon>Bacteria</taxon>
        <taxon>Bacillati</taxon>
        <taxon>Bacillota</taxon>
        <taxon>Clostridia</taxon>
        <taxon>Eubacteriales</taxon>
        <taxon>Desulfotomaculaceae</taxon>
        <taxon>Desulfotomaculum</taxon>
    </lineage>
</organism>
<comment type="caution">
    <text evidence="1">The sequence shown here is derived from an EMBL/GenBank/DDBJ whole genome shotgun (WGS) entry which is preliminary data.</text>
</comment>